<dbReference type="GO" id="GO:0032259">
    <property type="term" value="P:methylation"/>
    <property type="evidence" value="ECO:0007669"/>
    <property type="project" value="UniProtKB-KW"/>
</dbReference>
<evidence type="ECO:0000313" key="8">
    <source>
        <dbReference type="EMBL" id="KAJ8661122.1"/>
    </source>
</evidence>
<evidence type="ECO:0000256" key="2">
    <source>
        <dbReference type="ARBA" id="ARBA00022679"/>
    </source>
</evidence>
<dbReference type="Gene3D" id="3.40.50.150">
    <property type="entry name" value="Vaccinia Virus protein VP39"/>
    <property type="match status" value="1"/>
</dbReference>
<comment type="function">
    <text evidence="6">Catalyzes the transfer of methyl groups from S-adenosyl-methionine to the C-24 of sterols.</text>
</comment>
<evidence type="ECO:0000313" key="9">
    <source>
        <dbReference type="Proteomes" id="UP001234581"/>
    </source>
</evidence>
<evidence type="ECO:0000256" key="4">
    <source>
        <dbReference type="ARBA" id="ARBA00038188"/>
    </source>
</evidence>
<dbReference type="PANTHER" id="PTHR44068:SF1">
    <property type="entry name" value="HYPOTHETICAL LOC100005854"/>
    <property type="match status" value="1"/>
</dbReference>
<keyword evidence="6" id="KW-0753">Steroid metabolism</keyword>
<evidence type="ECO:0000259" key="7">
    <source>
        <dbReference type="PROSITE" id="PS51685"/>
    </source>
</evidence>
<reference evidence="8 9" key="1">
    <citation type="submission" date="2023-03" db="EMBL/GenBank/DDBJ databases">
        <title>Genome sequence of Lichtheimia ornata CBS 291.66.</title>
        <authorList>
            <person name="Mohabir J.T."/>
            <person name="Shea T.P."/>
            <person name="Kurbessoian T."/>
            <person name="Berby B."/>
            <person name="Fontaine J."/>
            <person name="Livny J."/>
            <person name="Gnirke A."/>
            <person name="Stajich J.E."/>
            <person name="Cuomo C.A."/>
        </authorList>
    </citation>
    <scope>NUCLEOTIDE SEQUENCE [LARGE SCALE GENOMIC DNA]</scope>
    <source>
        <strain evidence="8">CBS 291.66</strain>
    </source>
</reference>
<dbReference type="Pfam" id="PF08241">
    <property type="entry name" value="Methyltransf_11"/>
    <property type="match status" value="1"/>
</dbReference>
<dbReference type="GeneID" id="83210758"/>
<comment type="similarity">
    <text evidence="4 5 6">Belongs to the class I-like SAM-binding methyltransferase superfamily. Erg6/SMT family.</text>
</comment>
<accession>A0AAD7V8U1</accession>
<comment type="caution">
    <text evidence="8">The sequence shown here is derived from an EMBL/GenBank/DDBJ whole genome shotgun (WGS) entry which is preliminary data.</text>
</comment>
<proteinExistence type="inferred from homology"/>
<dbReference type="InterPro" id="IPR030384">
    <property type="entry name" value="MeTrfase_SMT"/>
</dbReference>
<dbReference type="EMBL" id="JARTCD010000010">
    <property type="protein sequence ID" value="KAJ8661122.1"/>
    <property type="molecule type" value="Genomic_DNA"/>
</dbReference>
<keyword evidence="6" id="KW-0756">Sterol biosynthesis</keyword>
<evidence type="ECO:0000256" key="6">
    <source>
        <dbReference type="RuleBase" id="RU362025"/>
    </source>
</evidence>
<keyword evidence="3 5" id="KW-0949">S-adenosyl-L-methionine</keyword>
<dbReference type="InterPro" id="IPR050447">
    <property type="entry name" value="Erg6_SMT_methyltransf"/>
</dbReference>
<keyword evidence="6" id="KW-1207">Sterol metabolism</keyword>
<keyword evidence="6" id="KW-0752">Steroid biosynthesis</keyword>
<evidence type="ECO:0000256" key="3">
    <source>
        <dbReference type="ARBA" id="ARBA00022691"/>
    </source>
</evidence>
<gene>
    <name evidence="8" type="ORF">O0I10_003345</name>
</gene>
<protein>
    <recommendedName>
        <fullName evidence="6">Sterol 24-C-methyltransferase</fullName>
        <ecNumber evidence="6">2.1.1.-</ecNumber>
    </recommendedName>
    <alternativeName>
        <fullName evidence="6">Delta(24)-sterol C-methyltransferase</fullName>
    </alternativeName>
</protein>
<dbReference type="GO" id="GO:0006696">
    <property type="term" value="P:ergosterol biosynthetic process"/>
    <property type="evidence" value="ECO:0007669"/>
    <property type="project" value="TreeGrafter"/>
</dbReference>
<dbReference type="InterPro" id="IPR029063">
    <property type="entry name" value="SAM-dependent_MTases_sf"/>
</dbReference>
<keyword evidence="9" id="KW-1185">Reference proteome</keyword>
<dbReference type="RefSeq" id="XP_058346035.1">
    <property type="nucleotide sequence ID" value="XM_058483416.1"/>
</dbReference>
<dbReference type="CDD" id="cd02440">
    <property type="entry name" value="AdoMet_MTases"/>
    <property type="match status" value="1"/>
</dbReference>
<feature type="domain" description="SAM-dependent methyltransferase Erg6/SMT-type" evidence="7">
    <location>
        <begin position="80"/>
        <end position="377"/>
    </location>
</feature>
<keyword evidence="1 5" id="KW-0489">Methyltransferase</keyword>
<name>A0AAD7V8U1_9FUNG</name>
<dbReference type="EC" id="2.1.1.-" evidence="6"/>
<keyword evidence="6" id="KW-0444">Lipid biosynthesis</keyword>
<dbReference type="PROSITE" id="PS51685">
    <property type="entry name" value="SAM_MT_ERG6_SMT"/>
    <property type="match status" value="1"/>
</dbReference>
<dbReference type="PANTHER" id="PTHR44068">
    <property type="entry name" value="ZGC:194242"/>
    <property type="match status" value="1"/>
</dbReference>
<dbReference type="Pfam" id="PF08498">
    <property type="entry name" value="Sterol_MT_C"/>
    <property type="match status" value="1"/>
</dbReference>
<evidence type="ECO:0000256" key="1">
    <source>
        <dbReference type="ARBA" id="ARBA00022603"/>
    </source>
</evidence>
<keyword evidence="6" id="KW-0443">Lipid metabolism</keyword>
<dbReference type="Proteomes" id="UP001234581">
    <property type="component" value="Unassembled WGS sequence"/>
</dbReference>
<dbReference type="GO" id="GO:0003838">
    <property type="term" value="F:sterol 24-C-methyltransferase activity"/>
    <property type="evidence" value="ECO:0007669"/>
    <property type="project" value="TreeGrafter"/>
</dbReference>
<evidence type="ECO:0000256" key="5">
    <source>
        <dbReference type="PROSITE-ProRule" id="PRU01022"/>
    </source>
</evidence>
<dbReference type="SUPFAM" id="SSF53335">
    <property type="entry name" value="S-adenosyl-L-methionine-dependent methyltransferases"/>
    <property type="match status" value="1"/>
</dbReference>
<dbReference type="AlphaFoldDB" id="A0AAD7V8U1"/>
<sequence>MSVTINDTSEEAKMMRELHGQLVLDERGFLKKVTQKDPRLNKQVADQYYSHWSKKETEIKDNESYVSNRREQAQNMTNAFYDLATDFYDMMARPKVSLGWGQSFHFARLYKGDTFEENIKRHEAFLALKLGLNKGMRVLDVGCGVGGPLREIVKSSGYAHVTGINNNAYQIQRCFAYAAKYGLEDHTDFVKGDFTRMPMEDNTFDAVFSVEATVHAPRLEMVYSEIYRVLKPGGRFACYEWCTTPSYDETDAVQRRVIHGIEQGNSISKLYSTAQCLTAAKSVGFKVVEEGDLAPVDNATEPWYNTLSKPQGVHGILRSPWGRFYTHSLLTFLNKFGVVPPGVLETSQLLNNAAEMLVAGGKMEIFTPMYFFLVEKPLDAE</sequence>
<dbReference type="InterPro" id="IPR013216">
    <property type="entry name" value="Methyltransf_11"/>
</dbReference>
<comment type="pathway">
    <text evidence="6">Steroid metabolism.</text>
</comment>
<dbReference type="InterPro" id="IPR013705">
    <property type="entry name" value="Sterol_MeTrfase_C"/>
</dbReference>
<organism evidence="8 9">
    <name type="scientific">Lichtheimia ornata</name>
    <dbReference type="NCBI Taxonomy" id="688661"/>
    <lineage>
        <taxon>Eukaryota</taxon>
        <taxon>Fungi</taxon>
        <taxon>Fungi incertae sedis</taxon>
        <taxon>Mucoromycota</taxon>
        <taxon>Mucoromycotina</taxon>
        <taxon>Mucoromycetes</taxon>
        <taxon>Mucorales</taxon>
        <taxon>Lichtheimiaceae</taxon>
        <taxon>Lichtheimia</taxon>
    </lineage>
</organism>
<dbReference type="GO" id="GO:0005783">
    <property type="term" value="C:endoplasmic reticulum"/>
    <property type="evidence" value="ECO:0007669"/>
    <property type="project" value="TreeGrafter"/>
</dbReference>
<keyword evidence="2 5" id="KW-0808">Transferase</keyword>